<gene>
    <name evidence="1" type="ORF">BDN72DRAFT_850182</name>
</gene>
<keyword evidence="2" id="KW-1185">Reference proteome</keyword>
<dbReference type="Proteomes" id="UP000308600">
    <property type="component" value="Unassembled WGS sequence"/>
</dbReference>
<protein>
    <submittedName>
        <fullName evidence="1">Uncharacterized protein</fullName>
    </submittedName>
</protein>
<accession>A0ACD3A5F0</accession>
<organism evidence="1 2">
    <name type="scientific">Pluteus cervinus</name>
    <dbReference type="NCBI Taxonomy" id="181527"/>
    <lineage>
        <taxon>Eukaryota</taxon>
        <taxon>Fungi</taxon>
        <taxon>Dikarya</taxon>
        <taxon>Basidiomycota</taxon>
        <taxon>Agaricomycotina</taxon>
        <taxon>Agaricomycetes</taxon>
        <taxon>Agaricomycetidae</taxon>
        <taxon>Agaricales</taxon>
        <taxon>Pluteineae</taxon>
        <taxon>Pluteaceae</taxon>
        <taxon>Pluteus</taxon>
    </lineage>
</organism>
<dbReference type="EMBL" id="ML208720">
    <property type="protein sequence ID" value="TFK60891.1"/>
    <property type="molecule type" value="Genomic_DNA"/>
</dbReference>
<proteinExistence type="predicted"/>
<reference evidence="1 2" key="1">
    <citation type="journal article" date="2019" name="Nat. Ecol. Evol.">
        <title>Megaphylogeny resolves global patterns of mushroom evolution.</title>
        <authorList>
            <person name="Varga T."/>
            <person name="Krizsan K."/>
            <person name="Foldi C."/>
            <person name="Dima B."/>
            <person name="Sanchez-Garcia M."/>
            <person name="Sanchez-Ramirez S."/>
            <person name="Szollosi G.J."/>
            <person name="Szarkandi J.G."/>
            <person name="Papp V."/>
            <person name="Albert L."/>
            <person name="Andreopoulos W."/>
            <person name="Angelini C."/>
            <person name="Antonin V."/>
            <person name="Barry K.W."/>
            <person name="Bougher N.L."/>
            <person name="Buchanan P."/>
            <person name="Buyck B."/>
            <person name="Bense V."/>
            <person name="Catcheside P."/>
            <person name="Chovatia M."/>
            <person name="Cooper J."/>
            <person name="Damon W."/>
            <person name="Desjardin D."/>
            <person name="Finy P."/>
            <person name="Geml J."/>
            <person name="Haridas S."/>
            <person name="Hughes K."/>
            <person name="Justo A."/>
            <person name="Karasinski D."/>
            <person name="Kautmanova I."/>
            <person name="Kiss B."/>
            <person name="Kocsube S."/>
            <person name="Kotiranta H."/>
            <person name="LaButti K.M."/>
            <person name="Lechner B.E."/>
            <person name="Liimatainen K."/>
            <person name="Lipzen A."/>
            <person name="Lukacs Z."/>
            <person name="Mihaltcheva S."/>
            <person name="Morgado L.N."/>
            <person name="Niskanen T."/>
            <person name="Noordeloos M.E."/>
            <person name="Ohm R.A."/>
            <person name="Ortiz-Santana B."/>
            <person name="Ovrebo C."/>
            <person name="Racz N."/>
            <person name="Riley R."/>
            <person name="Savchenko A."/>
            <person name="Shiryaev A."/>
            <person name="Soop K."/>
            <person name="Spirin V."/>
            <person name="Szebenyi C."/>
            <person name="Tomsovsky M."/>
            <person name="Tulloss R.E."/>
            <person name="Uehling J."/>
            <person name="Grigoriev I.V."/>
            <person name="Vagvolgyi C."/>
            <person name="Papp T."/>
            <person name="Martin F.M."/>
            <person name="Miettinen O."/>
            <person name="Hibbett D.S."/>
            <person name="Nagy L.G."/>
        </authorList>
    </citation>
    <scope>NUCLEOTIDE SEQUENCE [LARGE SCALE GENOMIC DNA]</scope>
    <source>
        <strain evidence="1 2">NL-1719</strain>
    </source>
</reference>
<evidence type="ECO:0000313" key="2">
    <source>
        <dbReference type="Proteomes" id="UP000308600"/>
    </source>
</evidence>
<evidence type="ECO:0000313" key="1">
    <source>
        <dbReference type="EMBL" id="TFK60891.1"/>
    </source>
</evidence>
<name>A0ACD3A5F0_9AGAR</name>
<sequence length="616" mass="68185">MAPIHPILTQHFDISEVAFAKIDKELAALRESIRALHAFRNTFTPIHRLPPEVLTRVFFFVQSAQTIVPYYGNRAAISLSWVAVTRVSRHWREVAIRSPSLWSHISSNYPKCVVQEWLQRSKAAPLSVDLRHSSPEEAQLVAASLSRIRELKLELNFSCWNRLSPNLSSPAPFLESLTIIIPDNLQPTSTISESTFAGVTPRLRNLELTGCSVDINSSLFADLTALKLRNPPQKFSATDLLTVLRKLPRLTSLVLCDVLHIGAGPVSSNVESFALSSLESVSIRGWSFLQDLDILAHLSFPAKTIVDFHSDTQLGDPASALLDFLTVHKSSRQPWTTPPDLHNVTLTCGHSQLRLYMNGEPADSSSSRMELLQFEISGPWAGTLEMSDKPETAAIFAAMPLSSLGSFTTNCNIGINTWANVFGPLPKLKRISAAGNRAVNLLTAITNDFKTRCPADYGKKVQNKTGAKGKKKKGKGGRGGGKQNVRTTAVASTSGSSNPGMVVWDPIFPNLQTLDLHEMMFPERTEDLIAALRARKMVQKGITSMVIAECRNMSEGDTLEGLREVVNRVIWDGWDGTDDEYDECEDDVYGYDVDIDMDDYLDGISLYDWGDTYMPF</sequence>